<proteinExistence type="predicted"/>
<dbReference type="RefSeq" id="WP_132874318.1">
    <property type="nucleotide sequence ID" value="NZ_JAJUHT010000006.1"/>
</dbReference>
<accession>A0A4R1K5E3</accession>
<dbReference type="AlphaFoldDB" id="A0A4R1K5E3"/>
<name>A0A4R1K5E3_9BACT</name>
<sequence>MNNKKLKLLTARHYVKVALPFAVLLCVFFLQSMIDSFVTSRAVMQSSHLLKMFNVSIAEEDSGFIKDLMLGPPPAKPETFELSGYYQNPFIKNFYNVFQPDAVPSVTAAEEGASPAPEIVAPPRAIVSAVMNGKFKKCAVVNGRLVNLGDIVSENIRLTAVEDSRILLEGTWGKRWYYVQY</sequence>
<protein>
    <submittedName>
        <fullName evidence="1">Uncharacterized protein</fullName>
    </submittedName>
</protein>
<dbReference type="Proteomes" id="UP000294614">
    <property type="component" value="Unassembled WGS sequence"/>
</dbReference>
<reference evidence="1 2" key="1">
    <citation type="submission" date="2019-03" db="EMBL/GenBank/DDBJ databases">
        <title>Genomic Encyclopedia of Type Strains, Phase IV (KMG-IV): sequencing the most valuable type-strain genomes for metagenomic binning, comparative biology and taxonomic classification.</title>
        <authorList>
            <person name="Goeker M."/>
        </authorList>
    </citation>
    <scope>NUCLEOTIDE SEQUENCE [LARGE SCALE GENOMIC DNA]</scope>
    <source>
        <strain evidence="1 2">DSM 24984</strain>
    </source>
</reference>
<organism evidence="1 2">
    <name type="scientific">Seleniivibrio woodruffii</name>
    <dbReference type="NCBI Taxonomy" id="1078050"/>
    <lineage>
        <taxon>Bacteria</taxon>
        <taxon>Pseudomonadati</taxon>
        <taxon>Deferribacterota</taxon>
        <taxon>Deferribacteres</taxon>
        <taxon>Deferribacterales</taxon>
        <taxon>Geovibrionaceae</taxon>
        <taxon>Seleniivibrio</taxon>
    </lineage>
</organism>
<dbReference type="EMBL" id="SMGG01000006">
    <property type="protein sequence ID" value="TCK59405.1"/>
    <property type="molecule type" value="Genomic_DNA"/>
</dbReference>
<comment type="caution">
    <text evidence="1">The sequence shown here is derived from an EMBL/GenBank/DDBJ whole genome shotgun (WGS) entry which is preliminary data.</text>
</comment>
<gene>
    <name evidence="1" type="ORF">C8D98_2339</name>
</gene>
<dbReference type="OrthoDB" id="9816007at2"/>
<keyword evidence="2" id="KW-1185">Reference proteome</keyword>
<evidence type="ECO:0000313" key="2">
    <source>
        <dbReference type="Proteomes" id="UP000294614"/>
    </source>
</evidence>
<evidence type="ECO:0000313" key="1">
    <source>
        <dbReference type="EMBL" id="TCK59405.1"/>
    </source>
</evidence>